<name>A0A699ZS61_HAELA</name>
<evidence type="ECO:0000313" key="2">
    <source>
        <dbReference type="Proteomes" id="UP000485058"/>
    </source>
</evidence>
<comment type="caution">
    <text evidence="1">The sequence shown here is derived from an EMBL/GenBank/DDBJ whole genome shotgun (WGS) entry which is preliminary data.</text>
</comment>
<dbReference type="EMBL" id="BLLF01001358">
    <property type="protein sequence ID" value="GFH18792.1"/>
    <property type="molecule type" value="Genomic_DNA"/>
</dbReference>
<keyword evidence="2" id="KW-1185">Reference proteome</keyword>
<gene>
    <name evidence="1" type="ORF">HaLaN_15653</name>
</gene>
<evidence type="ECO:0000313" key="1">
    <source>
        <dbReference type="EMBL" id="GFH18792.1"/>
    </source>
</evidence>
<dbReference type="Proteomes" id="UP000485058">
    <property type="component" value="Unassembled WGS sequence"/>
</dbReference>
<dbReference type="AlphaFoldDB" id="A0A699ZS61"/>
<sequence length="205" mass="22879">MWRSVNHFPHGGVFTQHLRPTPSRDLEQQAQRINRLFQRNRPVIRLVVEPTEESCTSLMNVLRTLNHQLRRHSQYVYAIPVPCADKALGRIHADTPVCRLMGEQLGTIALGTAVSQEKTASQQQGAASKQKVLGLAFLCIMMDEDEAWLAAFKLKTGIAQARRAAVMLYREMQRDDPEAAQHKLAVANMEGSQCVVDGMKGAMCA</sequence>
<organism evidence="1 2">
    <name type="scientific">Haematococcus lacustris</name>
    <name type="common">Green alga</name>
    <name type="synonym">Haematococcus pluvialis</name>
    <dbReference type="NCBI Taxonomy" id="44745"/>
    <lineage>
        <taxon>Eukaryota</taxon>
        <taxon>Viridiplantae</taxon>
        <taxon>Chlorophyta</taxon>
        <taxon>core chlorophytes</taxon>
        <taxon>Chlorophyceae</taxon>
        <taxon>CS clade</taxon>
        <taxon>Chlamydomonadales</taxon>
        <taxon>Haematococcaceae</taxon>
        <taxon>Haematococcus</taxon>
    </lineage>
</organism>
<protein>
    <submittedName>
        <fullName evidence="1">Uncharacterized protein</fullName>
    </submittedName>
</protein>
<proteinExistence type="predicted"/>
<accession>A0A699ZS61</accession>
<reference evidence="1 2" key="1">
    <citation type="submission" date="2020-02" db="EMBL/GenBank/DDBJ databases">
        <title>Draft genome sequence of Haematococcus lacustris strain NIES-144.</title>
        <authorList>
            <person name="Morimoto D."/>
            <person name="Nakagawa S."/>
            <person name="Yoshida T."/>
            <person name="Sawayama S."/>
        </authorList>
    </citation>
    <scope>NUCLEOTIDE SEQUENCE [LARGE SCALE GENOMIC DNA]</scope>
    <source>
        <strain evidence="1 2">NIES-144</strain>
    </source>
</reference>